<gene>
    <name evidence="2" type="ORF">BD310DRAFT_933297</name>
</gene>
<evidence type="ECO:0000256" key="1">
    <source>
        <dbReference type="SAM" id="Phobius"/>
    </source>
</evidence>
<sequence>MGRLGGDSGKQTEAEPLSRCDIVSMDNLQIRHHRFAMRRCSVPCAGTLFLTYIVWVLLDWLLGYCGFAE</sequence>
<organism evidence="2 3">
    <name type="scientific">Dichomitus squalens</name>
    <dbReference type="NCBI Taxonomy" id="114155"/>
    <lineage>
        <taxon>Eukaryota</taxon>
        <taxon>Fungi</taxon>
        <taxon>Dikarya</taxon>
        <taxon>Basidiomycota</taxon>
        <taxon>Agaricomycotina</taxon>
        <taxon>Agaricomycetes</taxon>
        <taxon>Polyporales</taxon>
        <taxon>Polyporaceae</taxon>
        <taxon>Dichomitus</taxon>
    </lineage>
</organism>
<evidence type="ECO:0000313" key="2">
    <source>
        <dbReference type="EMBL" id="TBU55657.1"/>
    </source>
</evidence>
<dbReference type="EMBL" id="ML145165">
    <property type="protein sequence ID" value="TBU55657.1"/>
    <property type="molecule type" value="Genomic_DNA"/>
</dbReference>
<dbReference type="Proteomes" id="UP000292082">
    <property type="component" value="Unassembled WGS sequence"/>
</dbReference>
<protein>
    <submittedName>
        <fullName evidence="2">Uncharacterized protein</fullName>
    </submittedName>
</protein>
<accession>A0A4Q9PN27</accession>
<keyword evidence="3" id="KW-1185">Reference proteome</keyword>
<proteinExistence type="predicted"/>
<reference evidence="2 3" key="1">
    <citation type="submission" date="2019-01" db="EMBL/GenBank/DDBJ databases">
        <title>Draft genome sequences of three monokaryotic isolates of the white-rot basidiomycete fungus Dichomitus squalens.</title>
        <authorList>
            <consortium name="DOE Joint Genome Institute"/>
            <person name="Lopez S.C."/>
            <person name="Andreopoulos B."/>
            <person name="Pangilinan J."/>
            <person name="Lipzen A."/>
            <person name="Riley R."/>
            <person name="Ahrendt S."/>
            <person name="Ng V."/>
            <person name="Barry K."/>
            <person name="Daum C."/>
            <person name="Grigoriev I.V."/>
            <person name="Hilden K.S."/>
            <person name="Makela M.R."/>
            <person name="de Vries R.P."/>
        </authorList>
    </citation>
    <scope>NUCLEOTIDE SEQUENCE [LARGE SCALE GENOMIC DNA]</scope>
    <source>
        <strain evidence="2 3">CBS 464.89</strain>
    </source>
</reference>
<keyword evidence="1" id="KW-0472">Membrane</keyword>
<keyword evidence="1" id="KW-1133">Transmembrane helix</keyword>
<name>A0A4Q9PN27_9APHY</name>
<dbReference type="AlphaFoldDB" id="A0A4Q9PN27"/>
<keyword evidence="1" id="KW-0812">Transmembrane</keyword>
<feature type="transmembrane region" description="Helical" evidence="1">
    <location>
        <begin position="40"/>
        <end position="58"/>
    </location>
</feature>
<evidence type="ECO:0000313" key="3">
    <source>
        <dbReference type="Proteomes" id="UP000292082"/>
    </source>
</evidence>